<evidence type="ECO:0000313" key="1">
    <source>
        <dbReference type="EMBL" id="JAH49786.1"/>
    </source>
</evidence>
<sequence length="26" mass="3027">MIDKQYLSKCTPLILITQFGHISFND</sequence>
<name>A0A0E9T840_ANGAN</name>
<dbReference type="EMBL" id="GBXM01058791">
    <property type="protein sequence ID" value="JAH49786.1"/>
    <property type="molecule type" value="Transcribed_RNA"/>
</dbReference>
<proteinExistence type="predicted"/>
<accession>A0A0E9T840</accession>
<protein>
    <submittedName>
        <fullName evidence="1">Uncharacterized protein</fullName>
    </submittedName>
</protein>
<dbReference type="AlphaFoldDB" id="A0A0E9T840"/>
<reference evidence="1" key="1">
    <citation type="submission" date="2014-11" db="EMBL/GenBank/DDBJ databases">
        <authorList>
            <person name="Amaro Gonzalez C."/>
        </authorList>
    </citation>
    <scope>NUCLEOTIDE SEQUENCE</scope>
</reference>
<organism evidence="1">
    <name type="scientific">Anguilla anguilla</name>
    <name type="common">European freshwater eel</name>
    <name type="synonym">Muraena anguilla</name>
    <dbReference type="NCBI Taxonomy" id="7936"/>
    <lineage>
        <taxon>Eukaryota</taxon>
        <taxon>Metazoa</taxon>
        <taxon>Chordata</taxon>
        <taxon>Craniata</taxon>
        <taxon>Vertebrata</taxon>
        <taxon>Euteleostomi</taxon>
        <taxon>Actinopterygii</taxon>
        <taxon>Neopterygii</taxon>
        <taxon>Teleostei</taxon>
        <taxon>Anguilliformes</taxon>
        <taxon>Anguillidae</taxon>
        <taxon>Anguilla</taxon>
    </lineage>
</organism>
<reference evidence="1" key="2">
    <citation type="journal article" date="2015" name="Fish Shellfish Immunol.">
        <title>Early steps in the European eel (Anguilla anguilla)-Vibrio vulnificus interaction in the gills: Role of the RtxA13 toxin.</title>
        <authorList>
            <person name="Callol A."/>
            <person name="Pajuelo D."/>
            <person name="Ebbesson L."/>
            <person name="Teles M."/>
            <person name="MacKenzie S."/>
            <person name="Amaro C."/>
        </authorList>
    </citation>
    <scope>NUCLEOTIDE SEQUENCE</scope>
</reference>